<dbReference type="EMBL" id="CP034438">
    <property type="protein sequence ID" value="AZN29484.1"/>
    <property type="molecule type" value="Genomic_DNA"/>
</dbReference>
<evidence type="ECO:0000256" key="1">
    <source>
        <dbReference type="SAM" id="MobiDB-lite"/>
    </source>
</evidence>
<dbReference type="AlphaFoldDB" id="A0A3S8Z7R3"/>
<reference evidence="3 4" key="1">
    <citation type="submission" date="2018-12" db="EMBL/GenBank/DDBJ databases">
        <title>Complete genome sequence of Flaviflexus salsibiostraticola KCTC 33148.</title>
        <authorList>
            <person name="Bae J.-W."/>
        </authorList>
    </citation>
    <scope>NUCLEOTIDE SEQUENCE [LARGE SCALE GENOMIC DNA]</scope>
    <source>
        <strain evidence="3 4">KCTC 33148</strain>
    </source>
</reference>
<proteinExistence type="predicted"/>
<accession>A0A3S8Z7R3</accession>
<dbReference type="OrthoDB" id="3257250at2"/>
<keyword evidence="4" id="KW-1185">Reference proteome</keyword>
<evidence type="ECO:0000313" key="4">
    <source>
        <dbReference type="Proteomes" id="UP000270021"/>
    </source>
</evidence>
<feature type="domain" description="SseB protein N-terminal" evidence="2">
    <location>
        <begin position="38"/>
        <end position="162"/>
    </location>
</feature>
<name>A0A3S8Z7R3_9ACTO</name>
<dbReference type="InterPro" id="IPR009839">
    <property type="entry name" value="SseB_N"/>
</dbReference>
<feature type="region of interest" description="Disordered" evidence="1">
    <location>
        <begin position="1"/>
        <end position="31"/>
    </location>
</feature>
<protein>
    <submittedName>
        <fullName evidence="3">SseB family protein</fullName>
    </submittedName>
</protein>
<dbReference type="Pfam" id="PF07179">
    <property type="entry name" value="SseB"/>
    <property type="match status" value="1"/>
</dbReference>
<dbReference type="RefSeq" id="WP_126039316.1">
    <property type="nucleotide sequence ID" value="NZ_CP034438.1"/>
</dbReference>
<sequence length="253" mass="26222">MGADHLQGTLSGGTAADKLKPNPFAGDDGRADPTLAAALELEEFAPRLEAIIDVLPAARVLVPVLAHEHPGRTDDGGVVDHASVDKDPCKAAAMLAVEAPDGRAAMPIFSSVEALMRWNPKARPVPVHTQNAAIAAVAEADGLLVLDAASERPMLLGRPAVNALATGERWTAPWRDEELPTIVARALAGIEGLKGLQITPGRNAETAIVLAVDGKASREAVGAALAEASSRLAAVDELTHRLDSIELVPARVA</sequence>
<organism evidence="3 4">
    <name type="scientific">Flaviflexus salsibiostraticola</name>
    <dbReference type="NCBI Taxonomy" id="1282737"/>
    <lineage>
        <taxon>Bacteria</taxon>
        <taxon>Bacillati</taxon>
        <taxon>Actinomycetota</taxon>
        <taxon>Actinomycetes</taxon>
        <taxon>Actinomycetales</taxon>
        <taxon>Actinomycetaceae</taxon>
        <taxon>Flaviflexus</taxon>
    </lineage>
</organism>
<dbReference type="Proteomes" id="UP000270021">
    <property type="component" value="Chromosome"/>
</dbReference>
<evidence type="ECO:0000313" key="3">
    <source>
        <dbReference type="EMBL" id="AZN29484.1"/>
    </source>
</evidence>
<gene>
    <name evidence="3" type="ORF">EJO69_03550</name>
</gene>
<evidence type="ECO:0000259" key="2">
    <source>
        <dbReference type="Pfam" id="PF07179"/>
    </source>
</evidence>
<dbReference type="KEGG" id="fsl:EJO69_03550"/>